<organism evidence="3 4">
    <name type="scientific">Marasmius tenuissimus</name>
    <dbReference type="NCBI Taxonomy" id="585030"/>
    <lineage>
        <taxon>Eukaryota</taxon>
        <taxon>Fungi</taxon>
        <taxon>Dikarya</taxon>
        <taxon>Basidiomycota</taxon>
        <taxon>Agaricomycotina</taxon>
        <taxon>Agaricomycetes</taxon>
        <taxon>Agaricomycetidae</taxon>
        <taxon>Agaricales</taxon>
        <taxon>Marasmiineae</taxon>
        <taxon>Marasmiaceae</taxon>
        <taxon>Marasmius</taxon>
    </lineage>
</organism>
<feature type="transmembrane region" description="Helical" evidence="2">
    <location>
        <begin position="158"/>
        <end position="180"/>
    </location>
</feature>
<keyword evidence="2" id="KW-0812">Transmembrane</keyword>
<reference evidence="3 4" key="1">
    <citation type="submission" date="2024-05" db="EMBL/GenBank/DDBJ databases">
        <title>A draft genome resource for the thread blight pathogen Marasmius tenuissimus strain MS-2.</title>
        <authorList>
            <person name="Yulfo-Soto G.E."/>
            <person name="Baruah I.K."/>
            <person name="Amoako-Attah I."/>
            <person name="Bukari Y."/>
            <person name="Meinhardt L.W."/>
            <person name="Bailey B.A."/>
            <person name="Cohen S.P."/>
        </authorList>
    </citation>
    <scope>NUCLEOTIDE SEQUENCE [LARGE SCALE GENOMIC DNA]</scope>
    <source>
        <strain evidence="3 4">MS-2</strain>
    </source>
</reference>
<feature type="region of interest" description="Disordered" evidence="1">
    <location>
        <begin position="130"/>
        <end position="151"/>
    </location>
</feature>
<evidence type="ECO:0000256" key="2">
    <source>
        <dbReference type="SAM" id="Phobius"/>
    </source>
</evidence>
<keyword evidence="2" id="KW-1133">Transmembrane helix</keyword>
<keyword evidence="2" id="KW-0472">Membrane</keyword>
<feature type="compositionally biased region" description="Polar residues" evidence="1">
    <location>
        <begin position="131"/>
        <end position="151"/>
    </location>
</feature>
<proteinExistence type="predicted"/>
<accession>A0ABR2ZBL2</accession>
<protein>
    <recommendedName>
        <fullName evidence="5">Transmembrane protein</fullName>
    </recommendedName>
</protein>
<dbReference type="EMBL" id="JBBXMP010000260">
    <property type="protein sequence ID" value="KAL0058961.1"/>
    <property type="molecule type" value="Genomic_DNA"/>
</dbReference>
<evidence type="ECO:0000313" key="3">
    <source>
        <dbReference type="EMBL" id="KAL0058961.1"/>
    </source>
</evidence>
<gene>
    <name evidence="3" type="ORF">AAF712_014328</name>
</gene>
<keyword evidence="4" id="KW-1185">Reference proteome</keyword>
<dbReference type="Proteomes" id="UP001437256">
    <property type="component" value="Unassembled WGS sequence"/>
</dbReference>
<comment type="caution">
    <text evidence="3">The sequence shown here is derived from an EMBL/GenBank/DDBJ whole genome shotgun (WGS) entry which is preliminary data.</text>
</comment>
<evidence type="ECO:0000313" key="4">
    <source>
        <dbReference type="Proteomes" id="UP001437256"/>
    </source>
</evidence>
<evidence type="ECO:0000256" key="1">
    <source>
        <dbReference type="SAM" id="MobiDB-lite"/>
    </source>
</evidence>
<feature type="region of interest" description="Disordered" evidence="1">
    <location>
        <begin position="306"/>
        <end position="328"/>
    </location>
</feature>
<sequence>MFLPRLALKALFDFVARLKANVTWGRDPSKDPSSFVLVWVTFGTEDLQQGGVPVNVANSTVSGVTEVPYPDAGWYQLGMTEAALSALTHGPLFISDREVRVSEASGDTFFTSSGPSTVPTSASIKAIHSTELPSSTASGSESRPSASDDASQTRKLPIVPIVVGAIVGSILMLGSVVFILRCYLRKRRSAGQTPSLEIYPFRMQPSEKAISPKSDYEAAQQRTQRPEADITIHQDIGRDPDIKLAPPPDWADPEDTLPASTLVLVRNGVDGLVDVALAPATPRSAMQVFTTDELVMELNQRLQEEGQLWDVDESLPGYPESDQRRSRS</sequence>
<name>A0ABR2ZBL2_9AGAR</name>
<evidence type="ECO:0008006" key="5">
    <source>
        <dbReference type="Google" id="ProtNLM"/>
    </source>
</evidence>